<proteinExistence type="predicted"/>
<dbReference type="AlphaFoldDB" id="A0A0V0U696"/>
<evidence type="ECO:0000313" key="1">
    <source>
        <dbReference type="EMBL" id="KRX46669.1"/>
    </source>
</evidence>
<evidence type="ECO:0000313" key="2">
    <source>
        <dbReference type="Proteomes" id="UP000055048"/>
    </source>
</evidence>
<name>A0A0V0U696_9BILA</name>
<dbReference type="EMBL" id="JYDJ01000054">
    <property type="protein sequence ID" value="KRX46669.1"/>
    <property type="molecule type" value="Genomic_DNA"/>
</dbReference>
<protein>
    <submittedName>
        <fullName evidence="1">Uncharacterized protein</fullName>
    </submittedName>
</protein>
<organism evidence="1 2">
    <name type="scientific">Trichinella murrelli</name>
    <dbReference type="NCBI Taxonomy" id="144512"/>
    <lineage>
        <taxon>Eukaryota</taxon>
        <taxon>Metazoa</taxon>
        <taxon>Ecdysozoa</taxon>
        <taxon>Nematoda</taxon>
        <taxon>Enoplea</taxon>
        <taxon>Dorylaimia</taxon>
        <taxon>Trichinellida</taxon>
        <taxon>Trichinellidae</taxon>
        <taxon>Trichinella</taxon>
    </lineage>
</organism>
<comment type="caution">
    <text evidence="1">The sequence shown here is derived from an EMBL/GenBank/DDBJ whole genome shotgun (WGS) entry which is preliminary data.</text>
</comment>
<accession>A0A0V0U696</accession>
<reference evidence="1 2" key="1">
    <citation type="submission" date="2015-01" db="EMBL/GenBank/DDBJ databases">
        <title>Evolution of Trichinella species and genotypes.</title>
        <authorList>
            <person name="Korhonen P.K."/>
            <person name="Edoardo P."/>
            <person name="Giuseppe L.R."/>
            <person name="Gasser R.B."/>
        </authorList>
    </citation>
    <scope>NUCLEOTIDE SEQUENCE [LARGE SCALE GENOMIC DNA]</scope>
    <source>
        <strain evidence="1">ISS417</strain>
    </source>
</reference>
<keyword evidence="2" id="KW-1185">Reference proteome</keyword>
<sequence>MSFTILHAYFMIAFEISDIFFQKNTTDDRVEKYLSKQEEEDDDDDEEAIWKLKPDTGHPINALC</sequence>
<dbReference type="Proteomes" id="UP000055048">
    <property type="component" value="Unassembled WGS sequence"/>
</dbReference>
<gene>
    <name evidence="1" type="ORF">T05_13936</name>
</gene>